<dbReference type="GO" id="GO:0005737">
    <property type="term" value="C:cytoplasm"/>
    <property type="evidence" value="ECO:0007669"/>
    <property type="project" value="UniProtKB-ARBA"/>
</dbReference>
<gene>
    <name evidence="5" type="ORF">BV898_05478</name>
</gene>
<dbReference type="AlphaFoldDB" id="A0A1W0WZ97"/>
<evidence type="ECO:0000313" key="5">
    <source>
        <dbReference type="EMBL" id="OQV20432.1"/>
    </source>
</evidence>
<reference evidence="6" key="1">
    <citation type="submission" date="2017-01" db="EMBL/GenBank/DDBJ databases">
        <title>Comparative genomics of anhydrobiosis in the tardigrade Hypsibius dujardini.</title>
        <authorList>
            <person name="Yoshida Y."/>
            <person name="Koutsovoulos G."/>
            <person name="Laetsch D."/>
            <person name="Stevens L."/>
            <person name="Kumar S."/>
            <person name="Horikawa D."/>
            <person name="Ishino K."/>
            <person name="Komine S."/>
            <person name="Tomita M."/>
            <person name="Blaxter M."/>
            <person name="Arakawa K."/>
        </authorList>
    </citation>
    <scope>NUCLEOTIDE SEQUENCE [LARGE SCALE GENOMIC DNA]</scope>
    <source>
        <strain evidence="6">Z151</strain>
    </source>
</reference>
<keyword evidence="6" id="KW-1185">Reference proteome</keyword>
<evidence type="ECO:0000256" key="4">
    <source>
        <dbReference type="ARBA" id="ARBA00023136"/>
    </source>
</evidence>
<keyword evidence="3" id="KW-0653">Protein transport</keyword>
<keyword evidence="2" id="KW-0813">Transport</keyword>
<dbReference type="EMBL" id="MTYJ01000030">
    <property type="protein sequence ID" value="OQV20432.1"/>
    <property type="molecule type" value="Genomic_DNA"/>
</dbReference>
<comment type="subcellular location">
    <subcellularLocation>
        <location evidence="1">Endomembrane system</location>
    </subcellularLocation>
</comment>
<dbReference type="PANTHER" id="PTHR22780">
    <property type="entry name" value="ADAPTIN, ALPHA/GAMMA/EPSILON"/>
    <property type="match status" value="1"/>
</dbReference>
<protein>
    <submittedName>
        <fullName evidence="5">Uncharacterized protein</fullName>
    </submittedName>
</protein>
<dbReference type="Gene3D" id="1.25.10.10">
    <property type="entry name" value="Leucine-rich Repeat Variant"/>
    <property type="match status" value="1"/>
</dbReference>
<organism evidence="5 6">
    <name type="scientific">Hypsibius exemplaris</name>
    <name type="common">Freshwater tardigrade</name>
    <dbReference type="NCBI Taxonomy" id="2072580"/>
    <lineage>
        <taxon>Eukaryota</taxon>
        <taxon>Metazoa</taxon>
        <taxon>Ecdysozoa</taxon>
        <taxon>Tardigrada</taxon>
        <taxon>Eutardigrada</taxon>
        <taxon>Parachela</taxon>
        <taxon>Hypsibioidea</taxon>
        <taxon>Hypsibiidae</taxon>
        <taxon>Hypsibius</taxon>
    </lineage>
</organism>
<evidence type="ECO:0000256" key="1">
    <source>
        <dbReference type="ARBA" id="ARBA00004308"/>
    </source>
</evidence>
<dbReference type="GO" id="GO:0015031">
    <property type="term" value="P:protein transport"/>
    <property type="evidence" value="ECO:0007669"/>
    <property type="project" value="UniProtKB-KW"/>
</dbReference>
<accession>A0A1W0WZ97</accession>
<dbReference type="InterPro" id="IPR011989">
    <property type="entry name" value="ARM-like"/>
</dbReference>
<dbReference type="Proteomes" id="UP000192578">
    <property type="component" value="Unassembled WGS sequence"/>
</dbReference>
<sequence length="300" mass="34350">MAGLALSTLGEISSPVMCRDLAGDVERLLKSNNSYLQKKIGNYVSDYVVAKLIQLNGESNDQQVYAVRELYRCLRDADLDTKSPLVQVAWWKKFSDHIPVAVFESCLDMGDRNEKPNGHPGILPQIPVLDGYKHTHYVVLDEKKSKVMLVASQKSRTKANDANGVNRVILNRCRLEKVNDIIYLCVVVDHHFTLAAHIAKVEEKMATVIAMINRAMNGLSMTQRVSVYYAFVGSHYRYCSTVWTTATQQDRERIQCAQREAIRAFTNYRRYKRHVTSELFSELNIMPATETWRQSEEIWL</sequence>
<dbReference type="OrthoDB" id="8053926at2759"/>
<evidence type="ECO:0000256" key="2">
    <source>
        <dbReference type="ARBA" id="ARBA00022448"/>
    </source>
</evidence>
<dbReference type="InterPro" id="IPR050840">
    <property type="entry name" value="Adaptor_Complx_Large_Subunit"/>
</dbReference>
<proteinExistence type="predicted"/>
<name>A0A1W0WZ97_HYPEX</name>
<comment type="caution">
    <text evidence="5">The sequence shown here is derived from an EMBL/GenBank/DDBJ whole genome shotgun (WGS) entry which is preliminary data.</text>
</comment>
<dbReference type="GO" id="GO:0012505">
    <property type="term" value="C:endomembrane system"/>
    <property type="evidence" value="ECO:0007669"/>
    <property type="project" value="UniProtKB-SubCell"/>
</dbReference>
<evidence type="ECO:0000256" key="3">
    <source>
        <dbReference type="ARBA" id="ARBA00022927"/>
    </source>
</evidence>
<keyword evidence="4" id="KW-0472">Membrane</keyword>
<evidence type="ECO:0000313" key="6">
    <source>
        <dbReference type="Proteomes" id="UP000192578"/>
    </source>
</evidence>